<proteinExistence type="predicted"/>
<reference evidence="1 2" key="1">
    <citation type="submission" date="2017-08" db="EMBL/GenBank/DDBJ databases">
        <title>Infants hospitalized years apart are colonized by the same room-sourced microbial strains.</title>
        <authorList>
            <person name="Brooks B."/>
            <person name="Olm M.R."/>
            <person name="Firek B.A."/>
            <person name="Baker R."/>
            <person name="Thomas B.C."/>
            <person name="Morowitz M.J."/>
            <person name="Banfield J.F."/>
        </authorList>
    </citation>
    <scope>NUCLEOTIDE SEQUENCE [LARGE SCALE GENOMIC DNA]</scope>
    <source>
        <strain evidence="1">S2_005_003_R2_47</strain>
    </source>
</reference>
<dbReference type="PANTHER" id="PTHR12922">
    <property type="entry name" value="UBIQUINONE BIOSYNTHESIS PROTEIN"/>
    <property type="match status" value="1"/>
</dbReference>
<evidence type="ECO:0008006" key="3">
    <source>
        <dbReference type="Google" id="ProtNLM"/>
    </source>
</evidence>
<dbReference type="EMBL" id="QFPJ01000004">
    <property type="protein sequence ID" value="PZQ23962.1"/>
    <property type="molecule type" value="Genomic_DNA"/>
</dbReference>
<evidence type="ECO:0000313" key="1">
    <source>
        <dbReference type="EMBL" id="PZQ23962.1"/>
    </source>
</evidence>
<protein>
    <recommendedName>
        <fullName evidence="3">Ubiquinone biosynthesis protein</fullName>
    </recommendedName>
</protein>
<accession>A0A2W5L3S7</accession>
<sequence>MTAIPLSHPDRTDTGFRPLKAWHHFRKLIADKEDTEQVFHIIDALRDNRFTRSVESFFATPVGAEVLAERPYLPTLLDDHDRLKQLPEGTVGRIYVDFMEREGLTAQGLVDESMKFRETQPRFDDKMEIFGDRLRDTHDLSHILTGYGRDALGEQCVLAFSYSQTPSWGTLFIAWAGAREIRKGFGRRYPIYAAVREGQRNGRAARHIAHQDIEALLAEPIEAARARLGIATPTVYQRVHAMMRADGIDPYDLLGTKAAEAAAAPEQPEFARAA</sequence>
<dbReference type="Pfam" id="PF05019">
    <property type="entry name" value="Coq4"/>
    <property type="match status" value="1"/>
</dbReference>
<gene>
    <name evidence="1" type="ORF">DI569_03110</name>
</gene>
<dbReference type="PANTHER" id="PTHR12922:SF7">
    <property type="entry name" value="UBIQUINONE BIOSYNTHESIS PROTEIN COQ4 HOMOLOG, MITOCHONDRIAL"/>
    <property type="match status" value="1"/>
</dbReference>
<dbReference type="GO" id="GO:0006744">
    <property type="term" value="P:ubiquinone biosynthetic process"/>
    <property type="evidence" value="ECO:0007669"/>
    <property type="project" value="InterPro"/>
</dbReference>
<name>A0A2W5L3S7_SPHMC</name>
<dbReference type="AlphaFoldDB" id="A0A2W5L3S7"/>
<dbReference type="InterPro" id="IPR007715">
    <property type="entry name" value="Coq4"/>
</dbReference>
<comment type="caution">
    <text evidence="1">The sequence shown here is derived from an EMBL/GenBank/DDBJ whole genome shotgun (WGS) entry which is preliminary data.</text>
</comment>
<organism evidence="1 2">
    <name type="scientific">Sphingopyxis macrogoltabida</name>
    <name type="common">Sphingomonas macrogoltabidus</name>
    <dbReference type="NCBI Taxonomy" id="33050"/>
    <lineage>
        <taxon>Bacteria</taxon>
        <taxon>Pseudomonadati</taxon>
        <taxon>Pseudomonadota</taxon>
        <taxon>Alphaproteobacteria</taxon>
        <taxon>Sphingomonadales</taxon>
        <taxon>Sphingomonadaceae</taxon>
        <taxon>Sphingopyxis</taxon>
    </lineage>
</organism>
<dbReference type="Proteomes" id="UP000248597">
    <property type="component" value="Unassembled WGS sequence"/>
</dbReference>
<evidence type="ECO:0000313" key="2">
    <source>
        <dbReference type="Proteomes" id="UP000248597"/>
    </source>
</evidence>